<evidence type="ECO:0000313" key="1">
    <source>
        <dbReference type="EMBL" id="CAA2619553.1"/>
    </source>
</evidence>
<name>A0A7I8KCV0_SPIIN</name>
<proteinExistence type="predicted"/>
<protein>
    <submittedName>
        <fullName evidence="2">Uncharacterized protein</fullName>
    </submittedName>
</protein>
<dbReference type="Proteomes" id="UP000663760">
    <property type="component" value="Chromosome 5"/>
</dbReference>
<keyword evidence="3" id="KW-1185">Reference proteome</keyword>
<dbReference type="EMBL" id="LR746268">
    <property type="protein sequence ID" value="CAA7395607.1"/>
    <property type="molecule type" value="Genomic_DNA"/>
</dbReference>
<organism evidence="2 3">
    <name type="scientific">Spirodela intermedia</name>
    <name type="common">Intermediate duckweed</name>
    <dbReference type="NCBI Taxonomy" id="51605"/>
    <lineage>
        <taxon>Eukaryota</taxon>
        <taxon>Viridiplantae</taxon>
        <taxon>Streptophyta</taxon>
        <taxon>Embryophyta</taxon>
        <taxon>Tracheophyta</taxon>
        <taxon>Spermatophyta</taxon>
        <taxon>Magnoliopsida</taxon>
        <taxon>Liliopsida</taxon>
        <taxon>Araceae</taxon>
        <taxon>Lemnoideae</taxon>
        <taxon>Spirodela</taxon>
    </lineage>
</organism>
<gene>
    <name evidence="1" type="ORF">SI7747_05005722</name>
    <name evidence="2" type="ORF">SI8410_05006270</name>
</gene>
<sequence>MGVGREWWPHVRASSVDPLLVVPREEIHDHPLLLSLLEGEGGKSLATYGV</sequence>
<evidence type="ECO:0000313" key="2">
    <source>
        <dbReference type="EMBL" id="CAA7395607.1"/>
    </source>
</evidence>
<dbReference type="EMBL" id="LR743592">
    <property type="protein sequence ID" value="CAA2619553.1"/>
    <property type="molecule type" value="Genomic_DNA"/>
</dbReference>
<dbReference type="AlphaFoldDB" id="A0A7I8KCV0"/>
<accession>A0A7I8KCV0</accession>
<reference evidence="2" key="1">
    <citation type="submission" date="2020-02" db="EMBL/GenBank/DDBJ databases">
        <authorList>
            <person name="Scholz U."/>
            <person name="Mascher M."/>
            <person name="Fiebig A."/>
        </authorList>
    </citation>
    <scope>NUCLEOTIDE SEQUENCE</scope>
</reference>
<evidence type="ECO:0000313" key="3">
    <source>
        <dbReference type="Proteomes" id="UP000663760"/>
    </source>
</evidence>